<dbReference type="SMART" id="SM00950">
    <property type="entry name" value="Piwi"/>
    <property type="match status" value="1"/>
</dbReference>
<evidence type="ECO:0000259" key="2">
    <source>
        <dbReference type="PROSITE" id="PS50822"/>
    </source>
</evidence>
<evidence type="ECO:0000256" key="1">
    <source>
        <dbReference type="SAM" id="MobiDB-lite"/>
    </source>
</evidence>
<organism evidence="3 4">
    <name type="scientific">Steccherinum ochraceum</name>
    <dbReference type="NCBI Taxonomy" id="92696"/>
    <lineage>
        <taxon>Eukaryota</taxon>
        <taxon>Fungi</taxon>
        <taxon>Dikarya</taxon>
        <taxon>Basidiomycota</taxon>
        <taxon>Agaricomycotina</taxon>
        <taxon>Agaricomycetes</taxon>
        <taxon>Polyporales</taxon>
        <taxon>Steccherinaceae</taxon>
        <taxon>Steccherinum</taxon>
    </lineage>
</organism>
<name>A0A4R0RFP2_9APHY</name>
<dbReference type="Pfam" id="PF20414">
    <property type="entry name" value="DUF6698"/>
    <property type="match status" value="1"/>
</dbReference>
<dbReference type="Pfam" id="PF02171">
    <property type="entry name" value="Piwi"/>
    <property type="match status" value="1"/>
</dbReference>
<dbReference type="InterPro" id="IPR012337">
    <property type="entry name" value="RNaseH-like_sf"/>
</dbReference>
<comment type="caution">
    <text evidence="3">The sequence shown here is derived from an EMBL/GenBank/DDBJ whole genome shotgun (WGS) entry which is preliminary data.</text>
</comment>
<gene>
    <name evidence="3" type="ORF">EIP91_001874</name>
</gene>
<dbReference type="PROSITE" id="PS50822">
    <property type="entry name" value="PIWI"/>
    <property type="match status" value="1"/>
</dbReference>
<dbReference type="InterPro" id="IPR003165">
    <property type="entry name" value="Piwi"/>
</dbReference>
<accession>A0A4R0RFP2</accession>
<dbReference type="InterPro" id="IPR046521">
    <property type="entry name" value="DUF6698"/>
</dbReference>
<evidence type="ECO:0000313" key="4">
    <source>
        <dbReference type="Proteomes" id="UP000292702"/>
    </source>
</evidence>
<dbReference type="GO" id="GO:0003676">
    <property type="term" value="F:nucleic acid binding"/>
    <property type="evidence" value="ECO:0007669"/>
    <property type="project" value="InterPro"/>
</dbReference>
<feature type="region of interest" description="Disordered" evidence="1">
    <location>
        <begin position="169"/>
        <end position="198"/>
    </location>
</feature>
<evidence type="ECO:0000313" key="3">
    <source>
        <dbReference type="EMBL" id="TCD66066.1"/>
    </source>
</evidence>
<dbReference type="SUPFAM" id="SSF53098">
    <property type="entry name" value="Ribonuclease H-like"/>
    <property type="match status" value="1"/>
</dbReference>
<sequence length="616" mass="68515">MSQEPPQGATLTRKAVTQDILDALDDHKAKKRKRDPLKKLASFGRWLACDFHHFLSISNTILVGLYDEISSAGSENETDIPPVVAKLTEAQRKLHHDMYTSMLAHSTELQEVIDDPSLDDSPTAVGKITDYLTQQRSQQRSDHLGRIKHIVFTFLPTLPPPLQYLLRDDSPDPVSEGLPNPFLDPHNPDTPVTSLPSAPPVPNLKILASDKCSKTRRGFHHPITALLLCPHEHSAQFHLDPEGTRQKLLQGVIKFHDASLSAFLYDCDYDVADPTKGLFRSHMMVCTYRHIFTGPSSAFDSLASTKGSAPIATKHNLTRSTSWTIVYIAMLILFTLRSDSQFSADARPGHFSYEKYYNGLITLFDITDEDADVTWVNDTLAFYDKEVFAHSSANSEVQKTAGDSTGGLAYVRARRPSGGFADVLDAFKKLQGGKYRPKLSIIVCGKRHHAKNFATGQDHVTRNGNTVPGTVVDKGITDVFNHDFYLQAHHGLQGSAKSTHYTCIYDENDMSADTLQELTNRNSYLYARATKAVSLIPPAYYADLACERARLYLNNFLNLAEADAASTVGSGSARRGVGRGRSREEEQAEREKVFQDAVKVWGNGLHQSLRESMFYI</sequence>
<dbReference type="STRING" id="92696.A0A4R0RFP2"/>
<reference evidence="3 4" key="1">
    <citation type="submission" date="2018-11" db="EMBL/GenBank/DDBJ databases">
        <title>Genome assembly of Steccherinum ochraceum LE-BIN_3174, the white-rot fungus of the Steccherinaceae family (The Residual Polyporoid clade, Polyporales, Basidiomycota).</title>
        <authorList>
            <person name="Fedorova T.V."/>
            <person name="Glazunova O.A."/>
            <person name="Landesman E.O."/>
            <person name="Moiseenko K.V."/>
            <person name="Psurtseva N.V."/>
            <person name="Savinova O.S."/>
            <person name="Shakhova N.V."/>
            <person name="Tyazhelova T.V."/>
            <person name="Vasina D.V."/>
        </authorList>
    </citation>
    <scope>NUCLEOTIDE SEQUENCE [LARGE SCALE GENOMIC DNA]</scope>
    <source>
        <strain evidence="3 4">LE-BIN_3174</strain>
    </source>
</reference>
<dbReference type="Gene3D" id="3.30.420.10">
    <property type="entry name" value="Ribonuclease H-like superfamily/Ribonuclease H"/>
    <property type="match status" value="1"/>
</dbReference>
<proteinExistence type="predicted"/>
<feature type="domain" description="Piwi" evidence="2">
    <location>
        <begin position="434"/>
        <end position="554"/>
    </location>
</feature>
<dbReference type="Proteomes" id="UP000292702">
    <property type="component" value="Unassembled WGS sequence"/>
</dbReference>
<feature type="compositionally biased region" description="Basic and acidic residues" evidence="1">
    <location>
        <begin position="581"/>
        <end position="590"/>
    </location>
</feature>
<keyword evidence="4" id="KW-1185">Reference proteome</keyword>
<dbReference type="AlphaFoldDB" id="A0A4R0RFP2"/>
<dbReference type="EMBL" id="RWJN01000151">
    <property type="protein sequence ID" value="TCD66066.1"/>
    <property type="molecule type" value="Genomic_DNA"/>
</dbReference>
<feature type="region of interest" description="Disordered" evidence="1">
    <location>
        <begin position="569"/>
        <end position="590"/>
    </location>
</feature>
<protein>
    <recommendedName>
        <fullName evidence="2">Piwi domain-containing protein</fullName>
    </recommendedName>
</protein>
<dbReference type="InterPro" id="IPR036397">
    <property type="entry name" value="RNaseH_sf"/>
</dbReference>
<dbReference type="PANTHER" id="PTHR22891">
    <property type="entry name" value="EUKARYOTIC TRANSLATION INITIATION FACTOR 2C"/>
    <property type="match status" value="1"/>
</dbReference>
<dbReference type="OrthoDB" id="10252740at2759"/>